<organism evidence="3 4">
    <name type="scientific">Kiloniella laminariae</name>
    <dbReference type="NCBI Taxonomy" id="454162"/>
    <lineage>
        <taxon>Bacteria</taxon>
        <taxon>Pseudomonadati</taxon>
        <taxon>Pseudomonadota</taxon>
        <taxon>Alphaproteobacteria</taxon>
        <taxon>Rhodospirillales</taxon>
        <taxon>Kiloniellaceae</taxon>
        <taxon>Kiloniella</taxon>
    </lineage>
</organism>
<comment type="caution">
    <text evidence="3">The sequence shown here is derived from an EMBL/GenBank/DDBJ whole genome shotgun (WGS) entry which is preliminary data.</text>
</comment>
<dbReference type="InterPro" id="IPR014710">
    <property type="entry name" value="RmlC-like_jellyroll"/>
</dbReference>
<evidence type="ECO:0000313" key="3">
    <source>
        <dbReference type="EMBL" id="MCZ4281115.1"/>
    </source>
</evidence>
<dbReference type="InterPro" id="IPR051610">
    <property type="entry name" value="GPI/OXD"/>
</dbReference>
<dbReference type="SUPFAM" id="SSF51182">
    <property type="entry name" value="RmlC-like cupins"/>
    <property type="match status" value="1"/>
</dbReference>
<gene>
    <name evidence="3" type="ORF">O4H49_10025</name>
</gene>
<protein>
    <submittedName>
        <fullName evidence="3">Cupin domain-containing protein</fullName>
    </submittedName>
</protein>
<dbReference type="Gene3D" id="2.60.120.10">
    <property type="entry name" value="Jelly Rolls"/>
    <property type="match status" value="1"/>
</dbReference>
<sequence>MDKYVISKAEIEAMEGLEKTHFLNDNARRNNKSLGDLTGLTGLGFHIIEVPPGCESTEYHVHYNEDECSYVLSGTGKVIIGEEEHSIGPGDFIGYRAGGLAHTMINDGPEPLKCIVVGQRLAHDSADYPKLGKRIYRSNGKPWDLVNHEHIVTPGGLAGKKS</sequence>
<dbReference type="InterPro" id="IPR013096">
    <property type="entry name" value="Cupin_2"/>
</dbReference>
<feature type="domain" description="Cupin type-2" evidence="2">
    <location>
        <begin position="47"/>
        <end position="117"/>
    </location>
</feature>
<dbReference type="InterPro" id="IPR011051">
    <property type="entry name" value="RmlC_Cupin_sf"/>
</dbReference>
<accession>A0ABT4LJJ2</accession>
<reference evidence="3" key="1">
    <citation type="submission" date="2022-12" db="EMBL/GenBank/DDBJ databases">
        <title>Bacterial isolates from different developmental stages of Nematostella vectensis.</title>
        <authorList>
            <person name="Fraune S."/>
        </authorList>
    </citation>
    <scope>NUCLEOTIDE SEQUENCE</scope>
    <source>
        <strain evidence="3">G21630-S1</strain>
    </source>
</reference>
<dbReference type="CDD" id="cd02224">
    <property type="entry name" value="cupin_SPO2919-like"/>
    <property type="match status" value="1"/>
</dbReference>
<keyword evidence="1" id="KW-0479">Metal-binding</keyword>
<dbReference type="PANTHER" id="PTHR35848">
    <property type="entry name" value="OXALATE-BINDING PROTEIN"/>
    <property type="match status" value="1"/>
</dbReference>
<evidence type="ECO:0000313" key="4">
    <source>
        <dbReference type="Proteomes" id="UP001069802"/>
    </source>
</evidence>
<evidence type="ECO:0000259" key="2">
    <source>
        <dbReference type="Pfam" id="PF07883"/>
    </source>
</evidence>
<proteinExistence type="predicted"/>
<dbReference type="Pfam" id="PF07883">
    <property type="entry name" value="Cupin_2"/>
    <property type="match status" value="1"/>
</dbReference>
<dbReference type="Proteomes" id="UP001069802">
    <property type="component" value="Unassembled WGS sequence"/>
</dbReference>
<dbReference type="EMBL" id="JAPWGY010000003">
    <property type="protein sequence ID" value="MCZ4281115.1"/>
    <property type="molecule type" value="Genomic_DNA"/>
</dbReference>
<name>A0ABT4LJJ2_9PROT</name>
<dbReference type="PANTHER" id="PTHR35848:SF9">
    <property type="entry name" value="SLL1358 PROTEIN"/>
    <property type="match status" value="1"/>
</dbReference>
<dbReference type="RefSeq" id="WP_269423294.1">
    <property type="nucleotide sequence ID" value="NZ_JAPWGY010000003.1"/>
</dbReference>
<keyword evidence="4" id="KW-1185">Reference proteome</keyword>
<evidence type="ECO:0000256" key="1">
    <source>
        <dbReference type="ARBA" id="ARBA00022723"/>
    </source>
</evidence>